<proteinExistence type="inferred from homology"/>
<dbReference type="PROSITE" id="PS00028">
    <property type="entry name" value="ZINC_FINGER_C2H2_1"/>
    <property type="match status" value="2"/>
</dbReference>
<evidence type="ECO:0000256" key="10">
    <source>
        <dbReference type="ARBA" id="ARBA00023242"/>
    </source>
</evidence>
<evidence type="ECO:0000256" key="4">
    <source>
        <dbReference type="ARBA" id="ARBA00022737"/>
    </source>
</evidence>
<dbReference type="PANTHER" id="PTHR24404">
    <property type="entry name" value="ZINC FINGER PROTEIN"/>
    <property type="match status" value="1"/>
</dbReference>
<keyword evidence="8" id="KW-0238">DNA-binding</keyword>
<dbReference type="EMBL" id="LZPO01076048">
    <property type="protein sequence ID" value="OBS68185.1"/>
    <property type="molecule type" value="Genomic_DNA"/>
</dbReference>
<keyword evidence="6" id="KW-0862">Zinc</keyword>
<comment type="subcellular location">
    <subcellularLocation>
        <location evidence="1">Nucleus</location>
    </subcellularLocation>
</comment>
<evidence type="ECO:0000256" key="5">
    <source>
        <dbReference type="ARBA" id="ARBA00022771"/>
    </source>
</evidence>
<feature type="domain" description="C2H2-type" evidence="18">
    <location>
        <begin position="122"/>
        <end position="145"/>
    </location>
</feature>
<evidence type="ECO:0000256" key="9">
    <source>
        <dbReference type="ARBA" id="ARBA00023163"/>
    </source>
</evidence>
<dbReference type="GO" id="GO:0005634">
    <property type="term" value="C:nucleus"/>
    <property type="evidence" value="ECO:0007669"/>
    <property type="project" value="UniProtKB-SubCell"/>
</dbReference>
<feature type="non-terminal residue" evidence="19">
    <location>
        <position position="398"/>
    </location>
</feature>
<evidence type="ECO:0000256" key="17">
    <source>
        <dbReference type="SAM" id="MobiDB-lite"/>
    </source>
</evidence>
<evidence type="ECO:0000256" key="3">
    <source>
        <dbReference type="ARBA" id="ARBA00022723"/>
    </source>
</evidence>
<gene>
    <name evidence="19" type="ORF">A6R68_03274</name>
</gene>
<feature type="compositionally biased region" description="Polar residues" evidence="17">
    <location>
        <begin position="273"/>
        <end position="287"/>
    </location>
</feature>
<organism evidence="19 20">
    <name type="scientific">Neotoma lepida</name>
    <name type="common">Desert woodrat</name>
    <dbReference type="NCBI Taxonomy" id="56216"/>
    <lineage>
        <taxon>Eukaryota</taxon>
        <taxon>Metazoa</taxon>
        <taxon>Chordata</taxon>
        <taxon>Craniata</taxon>
        <taxon>Vertebrata</taxon>
        <taxon>Euteleostomi</taxon>
        <taxon>Mammalia</taxon>
        <taxon>Eutheria</taxon>
        <taxon>Euarchontoglires</taxon>
        <taxon>Glires</taxon>
        <taxon>Rodentia</taxon>
        <taxon>Myomorpha</taxon>
        <taxon>Muroidea</taxon>
        <taxon>Cricetidae</taxon>
        <taxon>Neotominae</taxon>
        <taxon>Neotoma</taxon>
    </lineage>
</organism>
<feature type="region of interest" description="Disordered" evidence="17">
    <location>
        <begin position="273"/>
        <end position="329"/>
    </location>
</feature>
<evidence type="ECO:0000256" key="13">
    <source>
        <dbReference type="ARBA" id="ARBA00043251"/>
    </source>
</evidence>
<comment type="subunit">
    <text evidence="15">Self-associates. Interacts with other family members; IKZF1, IKZF2, IKZF3 and IKZF4.</text>
</comment>
<name>A0A1A6GR73_NEOLE</name>
<dbReference type="GO" id="GO:0000978">
    <property type="term" value="F:RNA polymerase II cis-regulatory region sequence-specific DNA binding"/>
    <property type="evidence" value="ECO:0007669"/>
    <property type="project" value="TreeGrafter"/>
</dbReference>
<accession>A0A1A6GR73</accession>
<dbReference type="PANTHER" id="PTHR24404:SF114">
    <property type="entry name" value="KLUMPFUSS, ISOFORM B-RELATED"/>
    <property type="match status" value="1"/>
</dbReference>
<evidence type="ECO:0000256" key="14">
    <source>
        <dbReference type="ARBA" id="ARBA00060047"/>
    </source>
</evidence>
<keyword evidence="9" id="KW-0804">Transcription</keyword>
<evidence type="ECO:0000256" key="11">
    <source>
        <dbReference type="ARBA" id="ARBA00038390"/>
    </source>
</evidence>
<dbReference type="Gene3D" id="3.30.160.60">
    <property type="entry name" value="Classic Zinc Finger"/>
    <property type="match status" value="3"/>
</dbReference>
<dbReference type="GO" id="GO:0006357">
    <property type="term" value="P:regulation of transcription by RNA polymerase II"/>
    <property type="evidence" value="ECO:0007669"/>
    <property type="project" value="TreeGrafter"/>
</dbReference>
<dbReference type="STRING" id="56216.A0A1A6GR73"/>
<keyword evidence="4" id="KW-0677">Repeat</keyword>
<evidence type="ECO:0000256" key="2">
    <source>
        <dbReference type="ARBA" id="ARBA00022491"/>
    </source>
</evidence>
<dbReference type="GO" id="GO:0003700">
    <property type="term" value="F:DNA-binding transcription factor activity"/>
    <property type="evidence" value="ECO:0007669"/>
    <property type="project" value="TreeGrafter"/>
</dbReference>
<dbReference type="SUPFAM" id="SSF57667">
    <property type="entry name" value="beta-beta-alpha zinc fingers"/>
    <property type="match status" value="3"/>
</dbReference>
<evidence type="ECO:0000256" key="12">
    <source>
        <dbReference type="ARBA" id="ARBA00040442"/>
    </source>
</evidence>
<comment type="similarity">
    <text evidence="11">Belongs to the Ikaros C2H2-type zinc-finger protein family.</text>
</comment>
<feature type="domain" description="C2H2-type" evidence="18">
    <location>
        <begin position="341"/>
        <end position="368"/>
    </location>
</feature>
<feature type="domain" description="C2H2-type" evidence="18">
    <location>
        <begin position="94"/>
        <end position="121"/>
    </location>
</feature>
<comment type="caution">
    <text evidence="19">The sequence shown here is derived from an EMBL/GenBank/DDBJ whole genome shotgun (WGS) entry which is preliminary data.</text>
</comment>
<keyword evidence="20" id="KW-1185">Reference proteome</keyword>
<dbReference type="FunFam" id="3.30.160.60:FF:000402">
    <property type="entry name" value="IKAROS family zinc finger 5"/>
    <property type="match status" value="1"/>
</dbReference>
<dbReference type="Proteomes" id="UP000092124">
    <property type="component" value="Unassembled WGS sequence"/>
</dbReference>
<protein>
    <recommendedName>
        <fullName evidence="12">Zinc finger protein Pegasus</fullName>
    </recommendedName>
    <alternativeName>
        <fullName evidence="13">Ikaros family zinc finger protein 5</fullName>
    </alternativeName>
</protein>
<evidence type="ECO:0000259" key="18">
    <source>
        <dbReference type="PROSITE" id="PS50157"/>
    </source>
</evidence>
<dbReference type="InterPro" id="IPR050589">
    <property type="entry name" value="Ikaros_C2H2-ZF"/>
</dbReference>
<dbReference type="Pfam" id="PF23611">
    <property type="entry name" value="zf-C2H2_16"/>
    <property type="match status" value="1"/>
</dbReference>
<keyword evidence="10" id="KW-0539">Nucleus</keyword>
<keyword evidence="7" id="KW-0805">Transcription regulation</keyword>
<evidence type="ECO:0000256" key="16">
    <source>
        <dbReference type="PROSITE-ProRule" id="PRU00042"/>
    </source>
</evidence>
<feature type="domain" description="C2H2-type" evidence="18">
    <location>
        <begin position="66"/>
        <end position="93"/>
    </location>
</feature>
<evidence type="ECO:0000256" key="6">
    <source>
        <dbReference type="ARBA" id="ARBA00022833"/>
    </source>
</evidence>
<evidence type="ECO:0000313" key="19">
    <source>
        <dbReference type="EMBL" id="OBS68185.1"/>
    </source>
</evidence>
<feature type="compositionally biased region" description="Polar residues" evidence="17">
    <location>
        <begin position="309"/>
        <end position="329"/>
    </location>
</feature>
<dbReference type="AlphaFoldDB" id="A0A1A6GR73"/>
<dbReference type="FunFam" id="3.30.160.60:FF:000924">
    <property type="entry name" value="IKAROS family zinc finger 5"/>
    <property type="match status" value="1"/>
</dbReference>
<keyword evidence="2" id="KW-0678">Repressor</keyword>
<dbReference type="OrthoDB" id="5576026at2759"/>
<dbReference type="SMART" id="SM00355">
    <property type="entry name" value="ZnF_C2H2"/>
    <property type="match status" value="4"/>
</dbReference>
<dbReference type="PROSITE" id="PS50157">
    <property type="entry name" value="ZINC_FINGER_C2H2_2"/>
    <property type="match status" value="4"/>
</dbReference>
<reference evidence="19 20" key="1">
    <citation type="submission" date="2016-06" db="EMBL/GenBank/DDBJ databases">
        <title>The Draft Genome Sequence and Annotation of the Desert Woodrat Neotoma lepida.</title>
        <authorList>
            <person name="Campbell M."/>
            <person name="Oakeson K.F."/>
            <person name="Yandell M."/>
            <person name="Halpert J.R."/>
            <person name="Dearing D."/>
        </authorList>
    </citation>
    <scope>NUCLEOTIDE SEQUENCE [LARGE SCALE GENOMIC DNA]</scope>
    <source>
        <strain evidence="19">417</strain>
        <tissue evidence="19">Liver</tissue>
    </source>
</reference>
<evidence type="ECO:0000256" key="15">
    <source>
        <dbReference type="ARBA" id="ARBA00065616"/>
    </source>
</evidence>
<keyword evidence="5 16" id="KW-0863">Zinc-finger</keyword>
<dbReference type="FunFam" id="3.30.160.60:FF:001097">
    <property type="entry name" value="IKAROS family zinc finger 5"/>
    <property type="match status" value="1"/>
</dbReference>
<comment type="function">
    <text evidence="14">Transcriptional repressor that binds the core 5'GNNTGTNG-3' DNA consensus sequence. Involved in megakaryocyte differentiation.</text>
</comment>
<evidence type="ECO:0000256" key="1">
    <source>
        <dbReference type="ARBA" id="ARBA00004123"/>
    </source>
</evidence>
<dbReference type="InterPro" id="IPR056438">
    <property type="entry name" value="Znf-C2H2_CTCF"/>
</dbReference>
<dbReference type="GO" id="GO:0008270">
    <property type="term" value="F:zinc ion binding"/>
    <property type="evidence" value="ECO:0007669"/>
    <property type="project" value="UniProtKB-KW"/>
</dbReference>
<keyword evidence="3" id="KW-0479">Metal-binding</keyword>
<evidence type="ECO:0000313" key="20">
    <source>
        <dbReference type="Proteomes" id="UP000092124"/>
    </source>
</evidence>
<evidence type="ECO:0000256" key="7">
    <source>
        <dbReference type="ARBA" id="ARBA00023015"/>
    </source>
</evidence>
<sequence>MGEKQVEPQDFLRNFRGYLSGQTCQVNALAWDMAGQARGPGLAGEALDGNPVLMLEDLERTWDGKLQCPYCSYASERTERIMEHIRIHTGEKPHRCHLCPFASAYERYLEAHMRSHTGEKPYKCDLCAYRCNYRSNLSHHRRRRHNLLPLTGPKASFTSMKMWGGLQNKSNVEDSKRGVLVTLGPPSMVVQKPGYPSDYTHKAPSVQNDFYDSIDKTSVCGLPRNSEELLLVDNPLNQVSSLAGCLSRLPPENQTPASADVDSSLEENSFMIQQPSAQGSVPQSSPTVLEPPRPPFSQRDCSPFAGPSGQPSGQTGTSILGNSQPSTPALTLPVEEPQLLYHCQHCDTYFADNVLYTIHMGCHGYDNPFQCNVSKLTAEWEELWTTATGLGSNIGILQ</sequence>
<dbReference type="InterPro" id="IPR013087">
    <property type="entry name" value="Znf_C2H2_type"/>
</dbReference>
<dbReference type="InterPro" id="IPR036236">
    <property type="entry name" value="Znf_C2H2_sf"/>
</dbReference>
<evidence type="ECO:0000256" key="8">
    <source>
        <dbReference type="ARBA" id="ARBA00023125"/>
    </source>
</evidence>